<dbReference type="EMBL" id="CAJNOT010014176">
    <property type="protein sequence ID" value="CAF1543078.1"/>
    <property type="molecule type" value="Genomic_DNA"/>
</dbReference>
<protein>
    <submittedName>
        <fullName evidence="1">Uncharacterized protein</fullName>
    </submittedName>
</protein>
<dbReference type="AlphaFoldDB" id="A0A815W9M2"/>
<sequence length="54" mass="5896">VPPKILSNNASSSYASLSNKIIGSQYEILPSLVKIFLIHRISSSSTRSKNCCKN</sequence>
<evidence type="ECO:0000313" key="3">
    <source>
        <dbReference type="Proteomes" id="UP000663864"/>
    </source>
</evidence>
<evidence type="ECO:0000313" key="2">
    <source>
        <dbReference type="EMBL" id="CAF4392929.1"/>
    </source>
</evidence>
<dbReference type="Proteomes" id="UP000663836">
    <property type="component" value="Unassembled WGS sequence"/>
</dbReference>
<evidence type="ECO:0000313" key="1">
    <source>
        <dbReference type="EMBL" id="CAF1543078.1"/>
    </source>
</evidence>
<gene>
    <name evidence="2" type="ORF">JBS370_LOCUS43204</name>
    <name evidence="1" type="ORF">ZHD862_LOCUS39137</name>
</gene>
<dbReference type="Proteomes" id="UP000663864">
    <property type="component" value="Unassembled WGS sequence"/>
</dbReference>
<accession>A0A815W9M2</accession>
<dbReference type="EMBL" id="CAJOBD010064344">
    <property type="protein sequence ID" value="CAF4392929.1"/>
    <property type="molecule type" value="Genomic_DNA"/>
</dbReference>
<proteinExistence type="predicted"/>
<comment type="caution">
    <text evidence="1">The sequence shown here is derived from an EMBL/GenBank/DDBJ whole genome shotgun (WGS) entry which is preliminary data.</text>
</comment>
<feature type="non-terminal residue" evidence="1">
    <location>
        <position position="1"/>
    </location>
</feature>
<name>A0A815W9M2_9BILA</name>
<reference evidence="1" key="1">
    <citation type="submission" date="2021-02" db="EMBL/GenBank/DDBJ databases">
        <authorList>
            <person name="Nowell W R."/>
        </authorList>
    </citation>
    <scope>NUCLEOTIDE SEQUENCE</scope>
</reference>
<organism evidence="1 3">
    <name type="scientific">Rotaria sordida</name>
    <dbReference type="NCBI Taxonomy" id="392033"/>
    <lineage>
        <taxon>Eukaryota</taxon>
        <taxon>Metazoa</taxon>
        <taxon>Spiralia</taxon>
        <taxon>Gnathifera</taxon>
        <taxon>Rotifera</taxon>
        <taxon>Eurotatoria</taxon>
        <taxon>Bdelloidea</taxon>
        <taxon>Philodinida</taxon>
        <taxon>Philodinidae</taxon>
        <taxon>Rotaria</taxon>
    </lineage>
</organism>